<feature type="compositionally biased region" description="Basic and acidic residues" evidence="1">
    <location>
        <begin position="89"/>
        <end position="107"/>
    </location>
</feature>
<evidence type="ECO:0000256" key="2">
    <source>
        <dbReference type="SAM" id="SignalP"/>
    </source>
</evidence>
<protein>
    <recommendedName>
        <fullName evidence="5">Lipoprotein</fullName>
    </recommendedName>
</protein>
<dbReference type="EMBL" id="VTER01000001">
    <property type="protein sequence ID" value="TYS52278.1"/>
    <property type="molecule type" value="Genomic_DNA"/>
</dbReference>
<feature type="compositionally biased region" description="Polar residues" evidence="1">
    <location>
        <begin position="49"/>
        <end position="61"/>
    </location>
</feature>
<evidence type="ECO:0000313" key="4">
    <source>
        <dbReference type="Proteomes" id="UP000322139"/>
    </source>
</evidence>
<feature type="compositionally biased region" description="Acidic residues" evidence="1">
    <location>
        <begin position="77"/>
        <end position="88"/>
    </location>
</feature>
<keyword evidence="2" id="KW-0732">Signal</keyword>
<feature type="signal peptide" evidence="2">
    <location>
        <begin position="1"/>
        <end position="20"/>
    </location>
</feature>
<feature type="chain" id="PRO_5038819954" description="Lipoprotein" evidence="2">
    <location>
        <begin position="21"/>
        <end position="116"/>
    </location>
</feature>
<dbReference type="Proteomes" id="UP000322139">
    <property type="component" value="Unassembled WGS sequence"/>
</dbReference>
<sequence length="116" mass="13086">MKKRAASILAILSIVLPLSACGTNNNQMNEPEEMNYTPMRNNGDGFDNDQVNQPNNDSNRVIPSRYVDPADMRQLDEQIEEQNESSEDWSDRGMRNDETPKTEDKPDIGGNLSGER</sequence>
<feature type="region of interest" description="Disordered" evidence="1">
    <location>
        <begin position="20"/>
        <end position="116"/>
    </location>
</feature>
<evidence type="ECO:0000256" key="1">
    <source>
        <dbReference type="SAM" id="MobiDB-lite"/>
    </source>
</evidence>
<organism evidence="3 4">
    <name type="scientific">Bacillus infantis</name>
    <dbReference type="NCBI Taxonomy" id="324767"/>
    <lineage>
        <taxon>Bacteria</taxon>
        <taxon>Bacillati</taxon>
        <taxon>Bacillota</taxon>
        <taxon>Bacilli</taxon>
        <taxon>Bacillales</taxon>
        <taxon>Bacillaceae</taxon>
        <taxon>Bacillus</taxon>
    </lineage>
</organism>
<accession>A0A5D4RR31</accession>
<comment type="caution">
    <text evidence="3">The sequence shown here is derived from an EMBL/GenBank/DDBJ whole genome shotgun (WGS) entry which is preliminary data.</text>
</comment>
<dbReference type="AlphaFoldDB" id="A0A5D4RR31"/>
<evidence type="ECO:0008006" key="5">
    <source>
        <dbReference type="Google" id="ProtNLM"/>
    </source>
</evidence>
<evidence type="ECO:0000313" key="3">
    <source>
        <dbReference type="EMBL" id="TYS52278.1"/>
    </source>
</evidence>
<name>A0A5D4RR31_9BACI</name>
<dbReference type="RefSeq" id="WP_148973249.1">
    <property type="nucleotide sequence ID" value="NZ_JBNIKU010000005.1"/>
</dbReference>
<reference evidence="3 4" key="1">
    <citation type="submission" date="2019-08" db="EMBL/GenBank/DDBJ databases">
        <title>Bacillus genomes from the desert of Cuatro Cienegas, Coahuila.</title>
        <authorList>
            <person name="Olmedo-Alvarez G."/>
        </authorList>
    </citation>
    <scope>NUCLEOTIDE SEQUENCE [LARGE SCALE GENOMIC DNA]</scope>
    <source>
        <strain evidence="3 4">CH446_14T</strain>
    </source>
</reference>
<proteinExistence type="predicted"/>
<gene>
    <name evidence="3" type="ORF">FZD51_02230</name>
</gene>